<dbReference type="EMBL" id="JAUIZM010000017">
    <property type="protein sequence ID" value="KAK1352430.1"/>
    <property type="molecule type" value="Genomic_DNA"/>
</dbReference>
<organism evidence="1 2">
    <name type="scientific">Heracleum sosnowskyi</name>
    <dbReference type="NCBI Taxonomy" id="360622"/>
    <lineage>
        <taxon>Eukaryota</taxon>
        <taxon>Viridiplantae</taxon>
        <taxon>Streptophyta</taxon>
        <taxon>Embryophyta</taxon>
        <taxon>Tracheophyta</taxon>
        <taxon>Spermatophyta</taxon>
        <taxon>Magnoliopsida</taxon>
        <taxon>eudicotyledons</taxon>
        <taxon>Gunneridae</taxon>
        <taxon>Pentapetalae</taxon>
        <taxon>asterids</taxon>
        <taxon>campanulids</taxon>
        <taxon>Apiales</taxon>
        <taxon>Apiaceae</taxon>
        <taxon>Apioideae</taxon>
        <taxon>apioid superclade</taxon>
        <taxon>Tordylieae</taxon>
        <taxon>Tordyliinae</taxon>
        <taxon>Heracleum</taxon>
    </lineage>
</organism>
<reference evidence="1" key="2">
    <citation type="submission" date="2023-05" db="EMBL/GenBank/DDBJ databases">
        <authorList>
            <person name="Schelkunov M.I."/>
        </authorList>
    </citation>
    <scope>NUCLEOTIDE SEQUENCE</scope>
    <source>
        <strain evidence="1">Hsosn_3</strain>
        <tissue evidence="1">Leaf</tissue>
    </source>
</reference>
<dbReference type="AlphaFoldDB" id="A0AAD8GP47"/>
<dbReference type="Proteomes" id="UP001237642">
    <property type="component" value="Unassembled WGS sequence"/>
</dbReference>
<evidence type="ECO:0000313" key="2">
    <source>
        <dbReference type="Proteomes" id="UP001237642"/>
    </source>
</evidence>
<sequence length="125" mass="13940">MADKNKYPHPSTLNVGNFVSIKLSENNYQLRKTQVLGLIESQDMMGFIDGDFPAPKEKIEAPDSDSSGKKEIVNPEFSLWKRSDRLLHGWITGTLSEDTLSLVVGLDISNVVWTTLNDSCLKLLS</sequence>
<gene>
    <name evidence="1" type="ORF">POM88_053369</name>
</gene>
<reference evidence="1" key="1">
    <citation type="submission" date="2023-02" db="EMBL/GenBank/DDBJ databases">
        <title>Genome of toxic invasive species Heracleum sosnowskyi carries increased number of genes despite the absence of recent whole-genome duplications.</title>
        <authorList>
            <person name="Schelkunov M."/>
            <person name="Shtratnikova V."/>
            <person name="Makarenko M."/>
            <person name="Klepikova A."/>
            <person name="Omelchenko D."/>
            <person name="Novikova G."/>
            <person name="Obukhova E."/>
            <person name="Bogdanov V."/>
            <person name="Penin A."/>
            <person name="Logacheva M."/>
        </authorList>
    </citation>
    <scope>NUCLEOTIDE SEQUENCE</scope>
    <source>
        <strain evidence="1">Hsosn_3</strain>
        <tissue evidence="1">Leaf</tissue>
    </source>
</reference>
<name>A0AAD8GP47_9APIA</name>
<accession>A0AAD8GP47</accession>
<dbReference type="PANTHER" id="PTHR47481">
    <property type="match status" value="1"/>
</dbReference>
<proteinExistence type="predicted"/>
<dbReference type="PANTHER" id="PTHR47481:SF10">
    <property type="entry name" value="COPIA-LIKE POLYPROTEIN_RETROTRANSPOSON"/>
    <property type="match status" value="1"/>
</dbReference>
<comment type="caution">
    <text evidence="1">The sequence shown here is derived from an EMBL/GenBank/DDBJ whole genome shotgun (WGS) entry which is preliminary data.</text>
</comment>
<keyword evidence="2" id="KW-1185">Reference proteome</keyword>
<protein>
    <submittedName>
        <fullName evidence="1">Uncharacterized protein</fullName>
    </submittedName>
</protein>
<evidence type="ECO:0000313" key="1">
    <source>
        <dbReference type="EMBL" id="KAK1352430.1"/>
    </source>
</evidence>